<dbReference type="SUPFAM" id="SSF52540">
    <property type="entry name" value="P-loop containing nucleoside triphosphate hydrolases"/>
    <property type="match status" value="1"/>
</dbReference>
<comment type="caution">
    <text evidence="3">The sequence shown here is derived from an EMBL/GenBank/DDBJ whole genome shotgun (WGS) entry which is preliminary data.</text>
</comment>
<dbReference type="PANTHER" id="PTHR43603:SF1">
    <property type="entry name" value="ZINC-REGULATED GTPASE METALLOPROTEIN ACTIVATOR 1"/>
    <property type="match status" value="1"/>
</dbReference>
<keyword evidence="4" id="KW-1185">Reference proteome</keyword>
<feature type="region of interest" description="Disordered" evidence="1">
    <location>
        <begin position="358"/>
        <end position="386"/>
    </location>
</feature>
<reference evidence="3" key="1">
    <citation type="submission" date="2020-04" db="EMBL/GenBank/DDBJ databases">
        <title>Analysis of mating type loci in Filobasidium floriforme.</title>
        <authorList>
            <person name="Nowrousian M."/>
        </authorList>
    </citation>
    <scope>NUCLEOTIDE SEQUENCE</scope>
    <source>
        <strain evidence="3">CBS 6242</strain>
    </source>
</reference>
<protein>
    <recommendedName>
        <fullName evidence="2">CobW C-terminal domain-containing protein</fullName>
    </recommendedName>
</protein>
<dbReference type="Pfam" id="PF02492">
    <property type="entry name" value="cobW"/>
    <property type="match status" value="2"/>
</dbReference>
<gene>
    <name evidence="3" type="ORF">FFLO_02901</name>
</gene>
<feature type="domain" description="CobW C-terminal" evidence="2">
    <location>
        <begin position="326"/>
        <end position="485"/>
    </location>
</feature>
<dbReference type="Proteomes" id="UP000812966">
    <property type="component" value="Unassembled WGS sequence"/>
</dbReference>
<proteinExistence type="predicted"/>
<dbReference type="InterPro" id="IPR011629">
    <property type="entry name" value="CobW-like_C"/>
</dbReference>
<dbReference type="InterPro" id="IPR027417">
    <property type="entry name" value="P-loop_NTPase"/>
</dbReference>
<evidence type="ECO:0000256" key="1">
    <source>
        <dbReference type="SAM" id="MobiDB-lite"/>
    </source>
</evidence>
<name>A0A8K0JNR8_9TREE</name>
<dbReference type="AlphaFoldDB" id="A0A8K0JNR8"/>
<evidence type="ECO:0000259" key="2">
    <source>
        <dbReference type="SMART" id="SM00833"/>
    </source>
</evidence>
<dbReference type="SMART" id="SM00833">
    <property type="entry name" value="CobW_C"/>
    <property type="match status" value="1"/>
</dbReference>
<organism evidence="3 4">
    <name type="scientific">Filobasidium floriforme</name>
    <dbReference type="NCBI Taxonomy" id="5210"/>
    <lineage>
        <taxon>Eukaryota</taxon>
        <taxon>Fungi</taxon>
        <taxon>Dikarya</taxon>
        <taxon>Basidiomycota</taxon>
        <taxon>Agaricomycotina</taxon>
        <taxon>Tremellomycetes</taxon>
        <taxon>Filobasidiales</taxon>
        <taxon>Filobasidiaceae</taxon>
        <taxon>Filobasidium</taxon>
    </lineage>
</organism>
<dbReference type="Gene3D" id="3.40.50.300">
    <property type="entry name" value="P-loop containing nucleotide triphosphate hydrolases"/>
    <property type="match status" value="1"/>
</dbReference>
<sequence length="494" mass="54771">MPIATPETPALAAQDSPIDTRLPVTLLSGFLGSGKTTLLSYILKSKDHGLRCAVIVNDMGALNIDASLISNHKLTQKEEKLIQMQNGCICCTLRADLLEEVANLAEAGSFDYLIIESSGISEPIQVAETFTQEFAESIDNEDEIAEIEASIPTDPSDPKSTPESRKRLARLIAQGGLSKIARLDTCVSMVDCTTFLSDFDTTDFLTDRHGAEVTPEDERNITDLLTDQIEFANVILLNKTDMVSKEQVGSIENLVRTLNPAAKILRTTYSKVDLKELLNTRSFDFEKAATGAGWLQSLKESSKVPFTDADGVTRMIPKPETLEYGIGSFVYQARRPFHPRRLWDLVSAPFAILQTTFEDDDEDEDSDADAEMEVTGDAESETEDAEMYDEEKAKAETLRQLQADKAALDLPARAKVKRESPVWKGLLRSKGFIWLASRPDVHGEWSQAGIMFTMAGGSRWFCTTPEEDWPLAEMEGAKEAIKQDFYGKWGDRKS</sequence>
<evidence type="ECO:0000313" key="3">
    <source>
        <dbReference type="EMBL" id="KAG7558174.1"/>
    </source>
</evidence>
<accession>A0A8K0JNR8</accession>
<dbReference type="CDD" id="cd03112">
    <property type="entry name" value="CobW-like"/>
    <property type="match status" value="1"/>
</dbReference>
<dbReference type="EMBL" id="JABELV010000049">
    <property type="protein sequence ID" value="KAG7558174.1"/>
    <property type="molecule type" value="Genomic_DNA"/>
</dbReference>
<dbReference type="InterPro" id="IPR003495">
    <property type="entry name" value="CobW/HypB/UreG_nucleotide-bd"/>
</dbReference>
<dbReference type="InterPro" id="IPR051927">
    <property type="entry name" value="Zn_Chap_cDPG_Synth"/>
</dbReference>
<evidence type="ECO:0000313" key="4">
    <source>
        <dbReference type="Proteomes" id="UP000812966"/>
    </source>
</evidence>
<dbReference type="PANTHER" id="PTHR43603">
    <property type="entry name" value="COBW DOMAIN-CONTAINING PROTEIN DDB_G0274527"/>
    <property type="match status" value="1"/>
</dbReference>